<gene>
    <name evidence="1" type="ORF">G7078_06590</name>
</gene>
<dbReference type="RefSeq" id="WP_166094261.1">
    <property type="nucleotide sequence ID" value="NZ_CP049871.1"/>
</dbReference>
<dbReference type="CDD" id="cd15482">
    <property type="entry name" value="Sialidase_non-viral"/>
    <property type="match status" value="1"/>
</dbReference>
<protein>
    <recommendedName>
        <fullName evidence="3">Photosynthesis system II assembly factor Ycf48/Hcf136-like domain-containing protein</fullName>
    </recommendedName>
</protein>
<proteinExistence type="predicted"/>
<name>A0A6G7ZNK7_9SPHN</name>
<dbReference type="KEGG" id="ssin:G7078_06590"/>
<sequence>MQPPLRVEQVVPASAWTTVTTEAYKGKRDDIHFANARTGFYGTGAGDFFRSDDGGATWAKVWSHPGTFIRAVGFISPQLGFIGNVGDAYPNVTDTVPLYRTRDGGKSFTPVDLGGASVEGICAIDVLLTKSIYQGQLRSRAIIHAAGRVSGPAKLLRSTDGGESWTFIDLSAQAGMILDVKFIDAKTGFVFAGSNSNIQESNAVILKTGDGGKSWREVYRSPRKLENSWKGSFVNAKTGYATVQTYDPERQQQVIAKTVDGGEHWAEVPLVVNAKARQFGVGFVTPNVGWVGTMVGGFETRDGGKSWAPVALAPAANKIRVRAADGTPKVYAIGTKVQFHK</sequence>
<dbReference type="AlphaFoldDB" id="A0A6G7ZNK7"/>
<organism evidence="1 2">
    <name type="scientific">Sphingomonas sinipercae</name>
    <dbReference type="NCBI Taxonomy" id="2714944"/>
    <lineage>
        <taxon>Bacteria</taxon>
        <taxon>Pseudomonadati</taxon>
        <taxon>Pseudomonadota</taxon>
        <taxon>Alphaproteobacteria</taxon>
        <taxon>Sphingomonadales</taxon>
        <taxon>Sphingomonadaceae</taxon>
        <taxon>Sphingomonas</taxon>
    </lineage>
</organism>
<accession>A0A6G7ZNK7</accession>
<evidence type="ECO:0000313" key="2">
    <source>
        <dbReference type="Proteomes" id="UP000502502"/>
    </source>
</evidence>
<dbReference type="PANTHER" id="PTHR47199:SF2">
    <property type="entry name" value="PHOTOSYSTEM II STABILITY_ASSEMBLY FACTOR HCF136, CHLOROPLASTIC"/>
    <property type="match status" value="1"/>
</dbReference>
<dbReference type="InterPro" id="IPR015943">
    <property type="entry name" value="WD40/YVTN_repeat-like_dom_sf"/>
</dbReference>
<reference evidence="1 2" key="1">
    <citation type="submission" date="2020-03" db="EMBL/GenBank/DDBJ databases">
        <title>Sphingomonas sp. nov., isolated from fish.</title>
        <authorList>
            <person name="Hyun D.-W."/>
            <person name="Bae J.-W."/>
        </authorList>
    </citation>
    <scope>NUCLEOTIDE SEQUENCE [LARGE SCALE GENOMIC DNA]</scope>
    <source>
        <strain evidence="1 2">HDW15C</strain>
    </source>
</reference>
<dbReference type="EMBL" id="CP049871">
    <property type="protein sequence ID" value="QIL02490.1"/>
    <property type="molecule type" value="Genomic_DNA"/>
</dbReference>
<dbReference type="Gene3D" id="2.130.10.10">
    <property type="entry name" value="YVTN repeat-like/Quinoprotein amine dehydrogenase"/>
    <property type="match status" value="3"/>
</dbReference>
<dbReference type="Proteomes" id="UP000502502">
    <property type="component" value="Chromosome"/>
</dbReference>
<dbReference type="SUPFAM" id="SSF50939">
    <property type="entry name" value="Sialidases"/>
    <property type="match status" value="1"/>
</dbReference>
<keyword evidence="2" id="KW-1185">Reference proteome</keyword>
<dbReference type="InterPro" id="IPR036278">
    <property type="entry name" value="Sialidase_sf"/>
</dbReference>
<evidence type="ECO:0000313" key="1">
    <source>
        <dbReference type="EMBL" id="QIL02490.1"/>
    </source>
</evidence>
<evidence type="ECO:0008006" key="3">
    <source>
        <dbReference type="Google" id="ProtNLM"/>
    </source>
</evidence>
<dbReference type="PANTHER" id="PTHR47199">
    <property type="entry name" value="PHOTOSYSTEM II STABILITY/ASSEMBLY FACTOR HCF136, CHLOROPLASTIC"/>
    <property type="match status" value="1"/>
</dbReference>